<dbReference type="AlphaFoldDB" id="X0U5S2"/>
<evidence type="ECO:0000313" key="2">
    <source>
        <dbReference type="EMBL" id="GAF83855.1"/>
    </source>
</evidence>
<dbReference type="InterPro" id="IPR038726">
    <property type="entry name" value="PDDEXK_AddAB-type"/>
</dbReference>
<evidence type="ECO:0000259" key="1">
    <source>
        <dbReference type="Pfam" id="PF12705"/>
    </source>
</evidence>
<gene>
    <name evidence="2" type="ORF">S01H1_04325</name>
</gene>
<organism evidence="2">
    <name type="scientific">marine sediment metagenome</name>
    <dbReference type="NCBI Taxonomy" id="412755"/>
    <lineage>
        <taxon>unclassified sequences</taxon>
        <taxon>metagenomes</taxon>
        <taxon>ecological metagenomes</taxon>
    </lineage>
</organism>
<name>X0U5S2_9ZZZZ</name>
<feature type="domain" description="PD-(D/E)XK endonuclease-like" evidence="1">
    <location>
        <begin position="18"/>
        <end position="171"/>
    </location>
</feature>
<protein>
    <recommendedName>
        <fullName evidence="1">PD-(D/E)XK endonuclease-like domain-containing protein</fullName>
    </recommendedName>
</protein>
<accession>X0U5S2</accession>
<comment type="caution">
    <text evidence="2">The sequence shown here is derived from an EMBL/GenBank/DDBJ whole genome shotgun (WGS) entry which is preliminary data.</text>
</comment>
<reference evidence="2" key="1">
    <citation type="journal article" date="2014" name="Front. Microbiol.">
        <title>High frequency of phylogenetically diverse reductive dehalogenase-homologous genes in deep subseafloor sedimentary metagenomes.</title>
        <authorList>
            <person name="Kawai M."/>
            <person name="Futagami T."/>
            <person name="Toyoda A."/>
            <person name="Takaki Y."/>
            <person name="Nishi S."/>
            <person name="Hori S."/>
            <person name="Arai W."/>
            <person name="Tsubouchi T."/>
            <person name="Morono Y."/>
            <person name="Uchiyama I."/>
            <person name="Ito T."/>
            <person name="Fujiyama A."/>
            <person name="Inagaki F."/>
            <person name="Takami H."/>
        </authorList>
    </citation>
    <scope>NUCLEOTIDE SEQUENCE</scope>
    <source>
        <strain evidence="2">Expedition CK06-06</strain>
    </source>
</reference>
<dbReference type="EMBL" id="BARS01002292">
    <property type="protein sequence ID" value="GAF83855.1"/>
    <property type="molecule type" value="Genomic_DNA"/>
</dbReference>
<feature type="non-terminal residue" evidence="2">
    <location>
        <position position="173"/>
    </location>
</feature>
<proteinExistence type="predicted"/>
<sequence length="173" mass="20145">MSDFPIPPHETWDVHDSTKMASFIECPRKHFYNYMLGWKRKSGNIHLDFGSAIHTAMEHFNHLRKKNGTGYRLTDRDVADAVLLFQHEYRENHPPDEDDYVKPKDCATGKYAIICYAEEFDLPDSKEKVLHAETSGAVSIDIDRLLYYKCDVILEDERGIFPRDYKTGQRKSA</sequence>
<dbReference type="Pfam" id="PF12705">
    <property type="entry name" value="PDDEXK_1"/>
    <property type="match status" value="1"/>
</dbReference>